<dbReference type="Pfam" id="PF01627">
    <property type="entry name" value="Hpt"/>
    <property type="match status" value="1"/>
</dbReference>
<keyword evidence="1 4" id="KW-0238">DNA-binding</keyword>
<protein>
    <submittedName>
        <fullName evidence="10">Response regulator</fullName>
    </submittedName>
</protein>
<dbReference type="Gene3D" id="1.20.120.160">
    <property type="entry name" value="HPT domain"/>
    <property type="match status" value="1"/>
</dbReference>
<organism evidence="10 11">
    <name type="scientific">Roseofilum casamattae BLCC-M143</name>
    <dbReference type="NCBI Taxonomy" id="3022442"/>
    <lineage>
        <taxon>Bacteria</taxon>
        <taxon>Bacillati</taxon>
        <taxon>Cyanobacteriota</taxon>
        <taxon>Cyanophyceae</taxon>
        <taxon>Desertifilales</taxon>
        <taxon>Desertifilaceae</taxon>
        <taxon>Roseofilum</taxon>
        <taxon>Roseofilum casamattae</taxon>
    </lineage>
</organism>
<feature type="domain" description="GGDEF" evidence="7">
    <location>
        <begin position="562"/>
        <end position="687"/>
    </location>
</feature>
<dbReference type="PROSITE" id="PS51755">
    <property type="entry name" value="OMPR_PHOB"/>
    <property type="match status" value="1"/>
</dbReference>
<dbReference type="Pfam" id="PF00072">
    <property type="entry name" value="Response_reg"/>
    <property type="match status" value="2"/>
</dbReference>
<dbReference type="PROSITE" id="PS50894">
    <property type="entry name" value="HPT"/>
    <property type="match status" value="1"/>
</dbReference>
<name>A0ABT7C156_9CYAN</name>
<keyword evidence="3" id="KW-0597">Phosphoprotein</keyword>
<dbReference type="InterPro" id="IPR000160">
    <property type="entry name" value="GGDEF_dom"/>
</dbReference>
<dbReference type="InterPro" id="IPR036641">
    <property type="entry name" value="HPT_dom_sf"/>
</dbReference>
<dbReference type="SUPFAM" id="SSF47226">
    <property type="entry name" value="Histidine-containing phosphotransfer domain, HPT domain"/>
    <property type="match status" value="1"/>
</dbReference>
<dbReference type="SMART" id="SM00862">
    <property type="entry name" value="Trans_reg_C"/>
    <property type="match status" value="1"/>
</dbReference>
<dbReference type="InterPro" id="IPR001867">
    <property type="entry name" value="OmpR/PhoB-type_DNA-bd"/>
</dbReference>
<evidence type="ECO:0000256" key="5">
    <source>
        <dbReference type="SAM" id="MobiDB-lite"/>
    </source>
</evidence>
<feature type="domain" description="Response regulatory" evidence="6">
    <location>
        <begin position="395"/>
        <end position="511"/>
    </location>
</feature>
<evidence type="ECO:0000313" key="10">
    <source>
        <dbReference type="EMBL" id="MDJ1185189.1"/>
    </source>
</evidence>
<dbReference type="PANTHER" id="PTHR48111:SF15">
    <property type="entry name" value="OMPR SUBFAMILY"/>
    <property type="match status" value="1"/>
</dbReference>
<dbReference type="EMBL" id="JAQOSQ010000028">
    <property type="protein sequence ID" value="MDJ1185189.1"/>
    <property type="molecule type" value="Genomic_DNA"/>
</dbReference>
<evidence type="ECO:0000259" key="8">
    <source>
        <dbReference type="PROSITE" id="PS50894"/>
    </source>
</evidence>
<dbReference type="Gene3D" id="3.30.70.270">
    <property type="match status" value="1"/>
</dbReference>
<dbReference type="RefSeq" id="WP_283759836.1">
    <property type="nucleotide sequence ID" value="NZ_JAQOSQ010000028.1"/>
</dbReference>
<dbReference type="Proteomes" id="UP001232992">
    <property type="component" value="Unassembled WGS sequence"/>
</dbReference>
<dbReference type="InterPro" id="IPR001789">
    <property type="entry name" value="Sig_transdc_resp-reg_receiver"/>
</dbReference>
<feature type="region of interest" description="Disordered" evidence="5">
    <location>
        <begin position="357"/>
        <end position="386"/>
    </location>
</feature>
<dbReference type="CDD" id="cd00383">
    <property type="entry name" value="trans_reg_C"/>
    <property type="match status" value="1"/>
</dbReference>
<comment type="caution">
    <text evidence="10">The sequence shown here is derived from an EMBL/GenBank/DDBJ whole genome shotgun (WGS) entry which is preliminary data.</text>
</comment>
<dbReference type="SMART" id="SM00267">
    <property type="entry name" value="GGDEF"/>
    <property type="match status" value="1"/>
</dbReference>
<feature type="modified residue" description="4-aspartylphosphate" evidence="3">
    <location>
        <position position="51"/>
    </location>
</feature>
<dbReference type="InterPro" id="IPR011006">
    <property type="entry name" value="CheY-like_superfamily"/>
</dbReference>
<dbReference type="Gene3D" id="1.10.10.10">
    <property type="entry name" value="Winged helix-like DNA-binding domain superfamily/Winged helix DNA-binding domain"/>
    <property type="match status" value="1"/>
</dbReference>
<feature type="domain" description="Response regulatory" evidence="6">
    <location>
        <begin position="2"/>
        <end position="116"/>
    </location>
</feature>
<feature type="DNA-binding region" description="OmpR/PhoB-type" evidence="4">
    <location>
        <begin position="124"/>
        <end position="222"/>
    </location>
</feature>
<gene>
    <name evidence="10" type="ORF">PMH09_18535</name>
</gene>
<dbReference type="CDD" id="cd01949">
    <property type="entry name" value="GGDEF"/>
    <property type="match status" value="1"/>
</dbReference>
<dbReference type="PROSITE" id="PS50887">
    <property type="entry name" value="GGDEF"/>
    <property type="match status" value="1"/>
</dbReference>
<dbReference type="CDD" id="cd00088">
    <property type="entry name" value="HPT"/>
    <property type="match status" value="1"/>
</dbReference>
<feature type="domain" description="OmpR/PhoB-type" evidence="9">
    <location>
        <begin position="124"/>
        <end position="222"/>
    </location>
</feature>
<evidence type="ECO:0000256" key="3">
    <source>
        <dbReference type="PROSITE-ProRule" id="PRU00169"/>
    </source>
</evidence>
<evidence type="ECO:0000256" key="2">
    <source>
        <dbReference type="PROSITE-ProRule" id="PRU00110"/>
    </source>
</evidence>
<evidence type="ECO:0000259" key="6">
    <source>
        <dbReference type="PROSITE" id="PS50110"/>
    </source>
</evidence>
<dbReference type="Gene3D" id="3.40.50.2300">
    <property type="match status" value="2"/>
</dbReference>
<keyword evidence="11" id="KW-1185">Reference proteome</keyword>
<dbReference type="SMART" id="SM00448">
    <property type="entry name" value="REC"/>
    <property type="match status" value="2"/>
</dbReference>
<evidence type="ECO:0000256" key="1">
    <source>
        <dbReference type="ARBA" id="ARBA00023125"/>
    </source>
</evidence>
<feature type="compositionally biased region" description="Basic and acidic residues" evidence="5">
    <location>
        <begin position="371"/>
        <end position="386"/>
    </location>
</feature>
<dbReference type="InterPro" id="IPR039420">
    <property type="entry name" value="WalR-like"/>
</dbReference>
<evidence type="ECO:0000256" key="4">
    <source>
        <dbReference type="PROSITE-ProRule" id="PRU01091"/>
    </source>
</evidence>
<feature type="modified residue" description="Phosphohistidine" evidence="2">
    <location>
        <position position="302"/>
    </location>
</feature>
<evidence type="ECO:0000313" key="11">
    <source>
        <dbReference type="Proteomes" id="UP001232992"/>
    </source>
</evidence>
<dbReference type="Gene3D" id="6.10.250.690">
    <property type="match status" value="1"/>
</dbReference>
<dbReference type="PROSITE" id="PS50110">
    <property type="entry name" value="RESPONSE_REGULATORY"/>
    <property type="match status" value="2"/>
</dbReference>
<evidence type="ECO:0000259" key="9">
    <source>
        <dbReference type="PROSITE" id="PS51755"/>
    </source>
</evidence>
<proteinExistence type="predicted"/>
<dbReference type="InterPro" id="IPR036388">
    <property type="entry name" value="WH-like_DNA-bd_sf"/>
</dbReference>
<dbReference type="PANTHER" id="PTHR48111">
    <property type="entry name" value="REGULATOR OF RPOS"/>
    <property type="match status" value="1"/>
</dbReference>
<evidence type="ECO:0000259" key="7">
    <source>
        <dbReference type="PROSITE" id="PS50887"/>
    </source>
</evidence>
<reference evidence="10 11" key="1">
    <citation type="submission" date="2023-01" db="EMBL/GenBank/DDBJ databases">
        <title>Novel diversity within Roseofilum (Cyanobacteria; Desertifilaceae) from marine benthic mats with descriptions of four novel species.</title>
        <authorList>
            <person name="Wang Y."/>
            <person name="Berthold D.E."/>
            <person name="Hu J."/>
            <person name="Lefler F.W."/>
            <person name="Laughinghouse H.D. IV."/>
        </authorList>
    </citation>
    <scope>NUCLEOTIDE SEQUENCE [LARGE SCALE GENOMIC DNA]</scope>
    <source>
        <strain evidence="10 11">BLCC-M143</strain>
    </source>
</reference>
<feature type="domain" description="HPt" evidence="8">
    <location>
        <begin position="255"/>
        <end position="364"/>
    </location>
</feature>
<dbReference type="InterPro" id="IPR043128">
    <property type="entry name" value="Rev_trsase/Diguanyl_cyclase"/>
</dbReference>
<sequence>MRILLTEDDPILATMLKEALTHLYHVVDVADDGNLAWEHAKALTYDLILLDIDLPKLDGLSLCRRLREAGYQIPIILLTAKKLSADKVQGLDAGADDYIVKPCTIDELNARIRAVMRRRQSYARSLLTWGKLSLNPKSCEVTYGDENLSLSAKEYSLLELFLRNPQRIFSSSSILDYLWSFPDIPGEDTVRAHIKRLRRKLKAAGVEGAIETVYGMGYRLKEQPSSPENILGDSEISETARTDVSSTTGLVQQETQAAIAQIWESFQGTIRERLQILDGAIAALEQNSLSEEQREEGRSVAHKLVGSLGMFGFPQGSQMARAMEDLLVSDGWQDTAEELRSRFTELQTLLFPDVPAMEEESQSATVSVGDRSTREESSKDRSAESDRSSSLQLLSILAVDDDPLILERLQQCLSPWGLNVTPISDPHQFWPVLQQVQPQLLIFDVDMPEITGMDLCQAVRNDPDWNDLPILFFTSCNDADTIHQLYHFGADDYVLKTATDPELVTRVLNRLERYQLLQSRSRSDGAMSGLANPDDEITGLLRRYPAGEQLQRLFDRSLEEQQALTVVAIDINGFRNINREGGYRLGDRILENIAQILQSAFGSDGLQVRWGDDEFLLAIPNLELGEVRSRLQAIADRVVQLEVVASPLNPVRLRWGLARFPDNGEQLEQLCHHAENAMNVDTNRLRN</sequence>
<feature type="modified residue" description="4-aspartylphosphate" evidence="3">
    <location>
        <position position="444"/>
    </location>
</feature>
<dbReference type="InterPro" id="IPR029787">
    <property type="entry name" value="Nucleotide_cyclase"/>
</dbReference>
<dbReference type="Pfam" id="PF00486">
    <property type="entry name" value="Trans_reg_C"/>
    <property type="match status" value="1"/>
</dbReference>
<dbReference type="Pfam" id="PF00990">
    <property type="entry name" value="GGDEF"/>
    <property type="match status" value="1"/>
</dbReference>
<dbReference type="CDD" id="cd19935">
    <property type="entry name" value="REC_OmpR_CusR-like"/>
    <property type="match status" value="1"/>
</dbReference>
<dbReference type="CDD" id="cd00156">
    <property type="entry name" value="REC"/>
    <property type="match status" value="1"/>
</dbReference>
<dbReference type="InterPro" id="IPR008207">
    <property type="entry name" value="Sig_transdc_His_kin_Hpt_dom"/>
</dbReference>
<accession>A0ABT7C156</accession>
<dbReference type="SUPFAM" id="SSF55073">
    <property type="entry name" value="Nucleotide cyclase"/>
    <property type="match status" value="1"/>
</dbReference>
<dbReference type="NCBIfam" id="TIGR00254">
    <property type="entry name" value="GGDEF"/>
    <property type="match status" value="1"/>
</dbReference>
<dbReference type="SUPFAM" id="SSF52172">
    <property type="entry name" value="CheY-like"/>
    <property type="match status" value="2"/>
</dbReference>